<dbReference type="EMBL" id="JAKZGP010000031">
    <property type="protein sequence ID" value="MCH7410169.1"/>
    <property type="molecule type" value="Genomic_DNA"/>
</dbReference>
<dbReference type="Proteomes" id="UP001165489">
    <property type="component" value="Unassembled WGS sequence"/>
</dbReference>
<sequence length="84" mass="9682">MKNNYENNLEYLDIEEIIIPKGIMLTIKEVESEENLGFIKVNKDNELVDGIITYLRYVKEGRSKIQVIRINKLQKINIGLASAS</sequence>
<proteinExistence type="predicted"/>
<name>A0ABS9V1S3_9BACT</name>
<reference evidence="1" key="1">
    <citation type="submission" date="2022-03" db="EMBL/GenBank/DDBJ databases">
        <title>De novo assembled genomes of Belliella spp. (Cyclobacteriaceae) strains.</title>
        <authorList>
            <person name="Szabo A."/>
            <person name="Korponai K."/>
            <person name="Felfoldi T."/>
        </authorList>
    </citation>
    <scope>NUCLEOTIDE SEQUENCE</scope>
    <source>
        <strain evidence="1">DSM 111904</strain>
    </source>
</reference>
<comment type="caution">
    <text evidence="1">The sequence shown here is derived from an EMBL/GenBank/DDBJ whole genome shotgun (WGS) entry which is preliminary data.</text>
</comment>
<keyword evidence="2" id="KW-1185">Reference proteome</keyword>
<evidence type="ECO:0000313" key="1">
    <source>
        <dbReference type="EMBL" id="MCH7410169.1"/>
    </source>
</evidence>
<organism evidence="1 2">
    <name type="scientific">Belliella filtrata</name>
    <dbReference type="NCBI Taxonomy" id="2923435"/>
    <lineage>
        <taxon>Bacteria</taxon>
        <taxon>Pseudomonadati</taxon>
        <taxon>Bacteroidota</taxon>
        <taxon>Cytophagia</taxon>
        <taxon>Cytophagales</taxon>
        <taxon>Cyclobacteriaceae</taxon>
        <taxon>Belliella</taxon>
    </lineage>
</organism>
<accession>A0ABS9V1S3</accession>
<gene>
    <name evidence="1" type="ORF">MM239_12245</name>
</gene>
<dbReference type="RefSeq" id="WP_241348537.1">
    <property type="nucleotide sequence ID" value="NZ_JAKZGP010000031.1"/>
</dbReference>
<protein>
    <submittedName>
        <fullName evidence="1">Uncharacterized protein</fullName>
    </submittedName>
</protein>
<evidence type="ECO:0000313" key="2">
    <source>
        <dbReference type="Proteomes" id="UP001165489"/>
    </source>
</evidence>